<evidence type="ECO:0000313" key="3">
    <source>
        <dbReference type="Proteomes" id="UP000606490"/>
    </source>
</evidence>
<keyword evidence="3" id="KW-1185">Reference proteome</keyword>
<dbReference type="SUPFAM" id="SSF54593">
    <property type="entry name" value="Glyoxalase/Bleomycin resistance protein/Dihydroxybiphenyl dioxygenase"/>
    <property type="match status" value="1"/>
</dbReference>
<evidence type="ECO:0000313" key="2">
    <source>
        <dbReference type="EMBL" id="MBL6457667.1"/>
    </source>
</evidence>
<dbReference type="RefSeq" id="WP_202827405.1">
    <property type="nucleotide sequence ID" value="NZ_JAEUXJ010000009.1"/>
</dbReference>
<dbReference type="Pfam" id="PF18029">
    <property type="entry name" value="Glyoxalase_6"/>
    <property type="match status" value="1"/>
</dbReference>
<dbReference type="PANTHER" id="PTHR35006:SF2">
    <property type="entry name" value="GLYOXALASE FAMILY PROTEIN (AFU_ORTHOLOGUE AFUA_5G14830)"/>
    <property type="match status" value="1"/>
</dbReference>
<comment type="caution">
    <text evidence="2">The sequence shown here is derived from an EMBL/GenBank/DDBJ whole genome shotgun (WGS) entry which is preliminary data.</text>
</comment>
<reference evidence="2 3" key="1">
    <citation type="submission" date="2021-01" db="EMBL/GenBank/DDBJ databases">
        <title>Belnapia mucosa sp. nov. and Belnapia arida sp. nov., isolated from the Tabernas Desert (Almeria, Spain).</title>
        <authorList>
            <person name="Molina-Menor E."/>
            <person name="Vidal-Verdu A."/>
            <person name="Calonge A."/>
            <person name="Satari L."/>
            <person name="Pereto Magraner J."/>
            <person name="Porcar Miralles M."/>
        </authorList>
    </citation>
    <scope>NUCLEOTIDE SEQUENCE [LARGE SCALE GENOMIC DNA]</scope>
    <source>
        <strain evidence="2 3">T6</strain>
    </source>
</reference>
<protein>
    <submittedName>
        <fullName evidence="2">VOC family protein</fullName>
    </submittedName>
</protein>
<gene>
    <name evidence="2" type="ORF">JMJ55_20225</name>
</gene>
<sequence length="118" mass="12115">MFDHIGLRVRDLAASRRFYAAVLAPLGHVAAEGDGFGPPGAPGLWLHESGEAGRGAHLAFRAASHAAVAAFHAAGLAVGGRDNGAPGPRPDYGPRYYAAFLIDPEGNNVEAVCLAEIG</sequence>
<dbReference type="PANTHER" id="PTHR35006">
    <property type="entry name" value="GLYOXALASE FAMILY PROTEIN (AFU_ORTHOLOGUE AFUA_5G14830)"/>
    <property type="match status" value="1"/>
</dbReference>
<dbReference type="InterPro" id="IPR041581">
    <property type="entry name" value="Glyoxalase_6"/>
</dbReference>
<dbReference type="Gene3D" id="3.10.180.10">
    <property type="entry name" value="2,3-Dihydroxybiphenyl 1,2-Dioxygenase, domain 1"/>
    <property type="match status" value="1"/>
</dbReference>
<evidence type="ECO:0000259" key="1">
    <source>
        <dbReference type="PROSITE" id="PS51819"/>
    </source>
</evidence>
<feature type="domain" description="VOC" evidence="1">
    <location>
        <begin position="1"/>
        <end position="114"/>
    </location>
</feature>
<dbReference type="InterPro" id="IPR029068">
    <property type="entry name" value="Glyas_Bleomycin-R_OHBP_Dase"/>
</dbReference>
<organism evidence="2 3">
    <name type="scientific">Belnapia mucosa</name>
    <dbReference type="NCBI Taxonomy" id="2804532"/>
    <lineage>
        <taxon>Bacteria</taxon>
        <taxon>Pseudomonadati</taxon>
        <taxon>Pseudomonadota</taxon>
        <taxon>Alphaproteobacteria</taxon>
        <taxon>Acetobacterales</taxon>
        <taxon>Roseomonadaceae</taxon>
        <taxon>Belnapia</taxon>
    </lineage>
</organism>
<dbReference type="InterPro" id="IPR037523">
    <property type="entry name" value="VOC_core"/>
</dbReference>
<accession>A0ABS1V7M0</accession>
<dbReference type="PROSITE" id="PS51819">
    <property type="entry name" value="VOC"/>
    <property type="match status" value="1"/>
</dbReference>
<dbReference type="Proteomes" id="UP000606490">
    <property type="component" value="Unassembled WGS sequence"/>
</dbReference>
<proteinExistence type="predicted"/>
<name>A0ABS1V7M0_9PROT</name>
<dbReference type="EMBL" id="JAEUXJ010000009">
    <property type="protein sequence ID" value="MBL6457667.1"/>
    <property type="molecule type" value="Genomic_DNA"/>
</dbReference>
<dbReference type="CDD" id="cd07262">
    <property type="entry name" value="VOC_like"/>
    <property type="match status" value="1"/>
</dbReference>